<evidence type="ECO:0000313" key="2">
    <source>
        <dbReference type="EMBL" id="MEY8443234.1"/>
    </source>
</evidence>
<gene>
    <name evidence="2" type="ORF">AALA52_03110</name>
</gene>
<keyword evidence="1" id="KW-0472">Membrane</keyword>
<organism evidence="2 3">
    <name type="scientific">Lactococcus ileimucosae</name>
    <dbReference type="NCBI Taxonomy" id="2941329"/>
    <lineage>
        <taxon>Bacteria</taxon>
        <taxon>Bacillati</taxon>
        <taxon>Bacillota</taxon>
        <taxon>Bacilli</taxon>
        <taxon>Lactobacillales</taxon>
        <taxon>Streptococcaceae</taxon>
        <taxon>Lactococcus</taxon>
    </lineage>
</organism>
<feature type="transmembrane region" description="Helical" evidence="1">
    <location>
        <begin position="90"/>
        <end position="110"/>
    </location>
</feature>
<name>A0ABV4D2M0_9LACT</name>
<keyword evidence="1" id="KW-0812">Transmembrane</keyword>
<feature type="transmembrane region" description="Helical" evidence="1">
    <location>
        <begin position="67"/>
        <end position="84"/>
    </location>
</feature>
<keyword evidence="1" id="KW-1133">Transmembrane helix</keyword>
<dbReference type="EMBL" id="JBCLSH010000006">
    <property type="protein sequence ID" value="MEY8443234.1"/>
    <property type="molecule type" value="Genomic_DNA"/>
</dbReference>
<reference evidence="2 3" key="1">
    <citation type="submission" date="2024-03" db="EMBL/GenBank/DDBJ databases">
        <title>Mouse gut bacterial collection (mGBC) of GemPharmatech.</title>
        <authorList>
            <person name="He Y."/>
            <person name="Dong L."/>
            <person name="Wu D."/>
            <person name="Gao X."/>
            <person name="Lin Z."/>
        </authorList>
    </citation>
    <scope>NUCLEOTIDE SEQUENCE [LARGE SCALE GENOMIC DNA]</scope>
    <source>
        <strain evidence="2 3">61-15</strain>
    </source>
</reference>
<proteinExistence type="predicted"/>
<protein>
    <submittedName>
        <fullName evidence="2">Uncharacterized protein</fullName>
    </submittedName>
</protein>
<feature type="transmembrane region" description="Helical" evidence="1">
    <location>
        <begin position="12"/>
        <end position="37"/>
    </location>
</feature>
<accession>A0ABV4D2M0</accession>
<keyword evidence="3" id="KW-1185">Reference proteome</keyword>
<dbReference type="Proteomes" id="UP001565283">
    <property type="component" value="Unassembled WGS sequence"/>
</dbReference>
<comment type="caution">
    <text evidence="2">The sequence shown here is derived from an EMBL/GenBank/DDBJ whole genome shotgun (WGS) entry which is preliminary data.</text>
</comment>
<dbReference type="RefSeq" id="WP_369947976.1">
    <property type="nucleotide sequence ID" value="NZ_JBCLSH010000006.1"/>
</dbReference>
<sequence>MKLANIFSTNDSATLLGITFTVISVYAIIFSISQFLISSKKGREKIWGIYMDGRPVKLAVLEEIEQLFLFRLILLYFIVFPLFWGKDVLILQNLWIASLIFIIIAIYFNLTWGFSSMREVNRDGIWREEWIIQTGLSDEYMKILYKDLVSDSLRKFDNRIRKRIELIEDEDEVQNFIISIYADSHSFFDIWFSRKNKLSTLLKWLTSPRLLLKTNEEVGKKYFYFQNDFWKLIDNMGEKWHNENYLYVVYDRTLELLCDTIMESENQDFIGGVLYLERILNNSGISHNRLNKQNSSILFPGRIFSSMSSKASYWCDMNWKLVKLAKLLRELEIKLKIDDRNNFINFRNDEKDISEVMSANFIKTFDHELSRVEIESDAYFLSAQESYGRFIDSIIVIDSEFTIEYLEKKMKDNAYHHVLNDEQVKIIEQRMNKEKATVEKEFKEANNSY</sequence>
<evidence type="ECO:0000313" key="3">
    <source>
        <dbReference type="Proteomes" id="UP001565283"/>
    </source>
</evidence>
<evidence type="ECO:0000256" key="1">
    <source>
        <dbReference type="SAM" id="Phobius"/>
    </source>
</evidence>